<accession>A6FX90</accession>
<evidence type="ECO:0000313" key="3">
    <source>
        <dbReference type="Proteomes" id="UP000005801"/>
    </source>
</evidence>
<reference evidence="2 3" key="1">
    <citation type="submission" date="2007-06" db="EMBL/GenBank/DDBJ databases">
        <authorList>
            <person name="Shimkets L."/>
            <person name="Ferriera S."/>
            <person name="Johnson J."/>
            <person name="Kravitz S."/>
            <person name="Beeson K."/>
            <person name="Sutton G."/>
            <person name="Rogers Y.-H."/>
            <person name="Friedman R."/>
            <person name="Frazier M."/>
            <person name="Venter J.C."/>
        </authorList>
    </citation>
    <scope>NUCLEOTIDE SEQUENCE [LARGE SCALE GENOMIC DNA]</scope>
    <source>
        <strain evidence="2 3">SIR-1</strain>
    </source>
</reference>
<dbReference type="EMBL" id="ABCS01000001">
    <property type="protein sequence ID" value="EDM81914.1"/>
    <property type="molecule type" value="Genomic_DNA"/>
</dbReference>
<dbReference type="InterPro" id="IPR047676">
    <property type="entry name" value="FxLYD_dom"/>
</dbReference>
<organism evidence="2 3">
    <name type="scientific">Plesiocystis pacifica SIR-1</name>
    <dbReference type="NCBI Taxonomy" id="391625"/>
    <lineage>
        <taxon>Bacteria</taxon>
        <taxon>Pseudomonadati</taxon>
        <taxon>Myxococcota</taxon>
        <taxon>Polyangia</taxon>
        <taxon>Nannocystales</taxon>
        <taxon>Nannocystaceae</taxon>
        <taxon>Plesiocystis</taxon>
    </lineage>
</organism>
<dbReference type="RefSeq" id="WP_006969089.1">
    <property type="nucleotide sequence ID" value="NZ_ABCS01000001.1"/>
</dbReference>
<dbReference type="OrthoDB" id="5518395at2"/>
<gene>
    <name evidence="2" type="ORF">PPSIR1_05588</name>
</gene>
<feature type="region of interest" description="Disordered" evidence="1">
    <location>
        <begin position="26"/>
        <end position="49"/>
    </location>
</feature>
<evidence type="ECO:0000313" key="2">
    <source>
        <dbReference type="EMBL" id="EDM81914.1"/>
    </source>
</evidence>
<keyword evidence="3" id="KW-1185">Reference proteome</keyword>
<dbReference type="Proteomes" id="UP000005801">
    <property type="component" value="Unassembled WGS sequence"/>
</dbReference>
<proteinExistence type="predicted"/>
<dbReference type="AlphaFoldDB" id="A6FX90"/>
<name>A6FX90_9BACT</name>
<comment type="caution">
    <text evidence="2">The sequence shown here is derived from an EMBL/GenBank/DDBJ whole genome shotgun (WGS) entry which is preliminary data.</text>
</comment>
<sequence length="269" mass="28028">MSVSQMTPRLSLVLALTFLGGCGGAPETKPAPDAPASVPDGEAEQTDPDAAAPAIEAADTGGPGIGEAEAVDPALGEALDLEVDFHRTRTARGPGFWVLAELHNPAPEPVGGLRVRVALVDALGTELHVVEHTEPGALAADERRAVAVLVAGPVVHEELVIGASARPFVDEAVGAARLDASRFAALELDHDEAARAEFGGWFVTGRVTNGGEGASAGVRVEVRAKDGDDRLLGLDWLELATIDPGETLEFDVGGLRYDEAPERFELELR</sequence>
<evidence type="ECO:0000256" key="1">
    <source>
        <dbReference type="SAM" id="MobiDB-lite"/>
    </source>
</evidence>
<protein>
    <submittedName>
        <fullName evidence="2">Uncharacterized protein</fullName>
    </submittedName>
</protein>
<dbReference type="NCBIfam" id="NF038353">
    <property type="entry name" value="FxLYD_dom"/>
    <property type="match status" value="1"/>
</dbReference>